<reference evidence="2 3" key="1">
    <citation type="journal article" date="2019" name="mSystems">
        <title>Life at home and on the roam: Genomic adaptions reflect the dual lifestyle of an intracellular, facultative symbiont.</title>
        <authorList>
            <person name="Burgsdorf I."/>
        </authorList>
    </citation>
    <scope>NUCLEOTIDE SEQUENCE [LARGE SCALE GENOMIC DNA]</scope>
    <source>
        <strain evidence="2">277cV</strain>
    </source>
</reference>
<dbReference type="Proteomes" id="UP000317990">
    <property type="component" value="Unassembled WGS sequence"/>
</dbReference>
<comment type="caution">
    <text evidence="2">The sequence shown here is derived from an EMBL/GenBank/DDBJ whole genome shotgun (WGS) entry which is preliminary data.</text>
</comment>
<dbReference type="EMBL" id="SRMO01000076">
    <property type="protein sequence ID" value="TGG91593.1"/>
    <property type="molecule type" value="Genomic_DNA"/>
</dbReference>
<dbReference type="SUPFAM" id="SSF56024">
    <property type="entry name" value="Phospholipase D/nuclease"/>
    <property type="match status" value="1"/>
</dbReference>
<feature type="domain" description="Phospholipase D-like" evidence="1">
    <location>
        <begin position="103"/>
        <end position="252"/>
    </location>
</feature>
<dbReference type="Pfam" id="PF13091">
    <property type="entry name" value="PLDc_2"/>
    <property type="match status" value="1"/>
</dbReference>
<name>A0A524RMB5_9CHRO</name>
<dbReference type="AlphaFoldDB" id="A0A524RMB5"/>
<dbReference type="NCBIfam" id="NF038319">
    <property type="entry name" value="DISARM_DrmC_I"/>
    <property type="match status" value="1"/>
</dbReference>
<sequence length="264" mass="29665">MTHPLSCLSTAELERLQGALQQQVLDLPNARLGLQRHGLPHNLGLCRFLAHWAEQEGSARSLALAIDAMLSERRKLERRISDLVWSGPSAGGARTTRDQAVVIRELIEAAQQRLLITTYNIWAAGFVRELLECIAEKLQANPDLDVRFVLNVGRGTNTSSDRAIVRDFIHTRWNRAWPSAESIPPTYYDPRALDSDRNRQAIFHVKTVVADQALLVTSANLSNNAQKRNCELGVLYRESDMADEVWEHFEGLIGQGVLRRLIPS</sequence>
<dbReference type="Gene3D" id="3.30.870.10">
    <property type="entry name" value="Endonuclease Chain A"/>
    <property type="match status" value="1"/>
</dbReference>
<evidence type="ECO:0000313" key="2">
    <source>
        <dbReference type="EMBL" id="TGG91593.1"/>
    </source>
</evidence>
<dbReference type="InterPro" id="IPR025202">
    <property type="entry name" value="PLD-like_dom"/>
</dbReference>
<evidence type="ECO:0000313" key="3">
    <source>
        <dbReference type="Proteomes" id="UP000317990"/>
    </source>
</evidence>
<proteinExistence type="predicted"/>
<evidence type="ECO:0000259" key="1">
    <source>
        <dbReference type="Pfam" id="PF13091"/>
    </source>
</evidence>
<accession>A0A524RMB5</accession>
<gene>
    <name evidence="2" type="ORF">ERJ67_07920</name>
</gene>
<dbReference type="InterPro" id="IPR047955">
    <property type="entry name" value="DrmC-like"/>
</dbReference>
<protein>
    <recommendedName>
        <fullName evidence="1">Phospholipase D-like domain-containing protein</fullName>
    </recommendedName>
</protein>
<organism evidence="2 3">
    <name type="scientific">Aphanocapsa feldmannii 277cV</name>
    <dbReference type="NCBI Taxonomy" id="2507553"/>
    <lineage>
        <taxon>Bacteria</taxon>
        <taxon>Bacillati</taxon>
        <taxon>Cyanobacteriota</taxon>
        <taxon>Cyanophyceae</taxon>
        <taxon>Oscillatoriophycideae</taxon>
        <taxon>Chroococcales</taxon>
        <taxon>Microcystaceae</taxon>
        <taxon>Aphanocapsa</taxon>
    </lineage>
</organism>